<dbReference type="InterPro" id="IPR043146">
    <property type="entry name" value="Penicillin_amidase_N_B-knob"/>
</dbReference>
<dbReference type="OrthoDB" id="9760084at2"/>
<evidence type="ECO:0000256" key="1">
    <source>
        <dbReference type="ARBA" id="ARBA00006586"/>
    </source>
</evidence>
<dbReference type="SUPFAM" id="SSF56235">
    <property type="entry name" value="N-terminal nucleophile aminohydrolases (Ntn hydrolases)"/>
    <property type="match status" value="1"/>
</dbReference>
<dbReference type="InterPro" id="IPR029055">
    <property type="entry name" value="Ntn_hydrolases_N"/>
</dbReference>
<keyword evidence="2 8" id="KW-0378">Hydrolase</keyword>
<evidence type="ECO:0000313" key="9">
    <source>
        <dbReference type="Proteomes" id="UP000001880"/>
    </source>
</evidence>
<dbReference type="EMBL" id="CP001804">
    <property type="protein sequence ID" value="ACY14316.1"/>
    <property type="molecule type" value="Genomic_DNA"/>
</dbReference>
<sequence length="963" mass="103322">MKYSLLLAALLSALLLGCGDNLEPASPPDPSDPDAGSGPDTSSPFAGLELALQVDGAGLDGPVHAARDRFGMMHISASTVADAAYAQGYVMAKDRLYQLEVMRRLASGRLAELVGGLDPSALQSDQEMRMHRLRPVAELAYDELAKSDDPIDADIVRMLERFADGINVIIDEHNAGTYAPDADTAQLIPAVLEPWTPIDTLTLSRFQALSGSFTVLEEISATQRYQGALQAFDNAPPLGDPNYNPLLDARRGASRDLLRLTPVGRVATMPLENSDSAATKTAAATAQPSTFVPPELLRNASAFLGRRDGFGAHLFRQPGVGSNNWVVAPEHSAGEAILAGDPHLVMYNPSLLYPTHLSVPGIMDVQGVALAGVPGVLLGHNGNVAWAATLVVHDVNDVYLETVAACGEGEGDCVAFQGGEVAIESRTESFQIGIAGQIASTVEATYETVPHHGPIIPTFEEGRIVPRGAGPVLSIRYTGYQVTHELRAFYRMWLAKNVDEAMSATDYLGFGALNWMFIDVEGHIGWSTSALVPLRSAASYTWHPLNAPTAAAPFFILPGNGGFEWEGFMDRANLPHAVDPAKGFLASANSDPVGAMFDGVLFNDGVVEDRPFYLSARYVPGLRMARITRLLEERIAAGPVDLDQMADIQHDTLSTVGERMRPHLVAALGVLDDADRRTADVTAWMATVDAALLDQIRSARAYLDGWTLATPPAVADTASETERADSTATTLFNVWMHFYLSYSLGDEFQAIGQDIYQVSPFETLGPALALLEEPETVASGLAATTGQPVLCDSMGTPASVESCDLMALMAMQDALAWLSSDEAFGSDDMSTWRWGALHTFTLRSIIPNPALELPGPVDENGSAGYPMPGDNFTINPTTAGYNDLDFQTGLVGAAKRFLATPGTDGRLRARMALPGGVIFDKSSEHYSDLLENYHLAQEHYSVPFTTAEIVEAGEERWQFDPAE</sequence>
<feature type="binding site" evidence="5">
    <location>
        <position position="218"/>
    </location>
    <ligand>
        <name>Ca(2+)</name>
        <dbReference type="ChEBI" id="CHEBI:29108"/>
    </ligand>
</feature>
<dbReference type="Proteomes" id="UP000001880">
    <property type="component" value="Chromosome"/>
</dbReference>
<feature type="chain" id="PRO_5003010592" evidence="7">
    <location>
        <begin position="19"/>
        <end position="963"/>
    </location>
</feature>
<evidence type="ECO:0000313" key="8">
    <source>
        <dbReference type="EMBL" id="ACY14316.1"/>
    </source>
</evidence>
<keyword evidence="5" id="KW-0479">Metal-binding</keyword>
<feature type="region of interest" description="Disordered" evidence="6">
    <location>
        <begin position="22"/>
        <end position="43"/>
    </location>
</feature>
<feature type="binding site" evidence="5">
    <location>
        <position position="394"/>
    </location>
    <ligand>
        <name>Ca(2+)</name>
        <dbReference type="ChEBI" id="CHEBI:29108"/>
    </ligand>
</feature>
<organism evidence="8 9">
    <name type="scientific">Haliangium ochraceum (strain DSM 14365 / JCM 11303 / SMP-2)</name>
    <dbReference type="NCBI Taxonomy" id="502025"/>
    <lineage>
        <taxon>Bacteria</taxon>
        <taxon>Pseudomonadati</taxon>
        <taxon>Myxococcota</taxon>
        <taxon>Polyangia</taxon>
        <taxon>Haliangiales</taxon>
        <taxon>Kofleriaceae</taxon>
        <taxon>Haliangium</taxon>
    </lineage>
</organism>
<feature type="binding site" evidence="5">
    <location>
        <position position="397"/>
    </location>
    <ligand>
        <name>Ca(2+)</name>
        <dbReference type="ChEBI" id="CHEBI:29108"/>
    </ligand>
</feature>
<evidence type="ECO:0000256" key="7">
    <source>
        <dbReference type="SAM" id="SignalP"/>
    </source>
</evidence>
<evidence type="ECO:0000256" key="5">
    <source>
        <dbReference type="PIRSR" id="PIRSR001227-2"/>
    </source>
</evidence>
<dbReference type="Pfam" id="PF01804">
    <property type="entry name" value="Penicil_amidase"/>
    <property type="match status" value="1"/>
</dbReference>
<keyword evidence="7" id="KW-0732">Signal</keyword>
<dbReference type="InterPro" id="IPR014395">
    <property type="entry name" value="Pen/GL7ACA/AHL_acylase"/>
</dbReference>
<dbReference type="RefSeq" id="WP_012826924.1">
    <property type="nucleotide sequence ID" value="NC_013440.1"/>
</dbReference>
<evidence type="ECO:0000256" key="6">
    <source>
        <dbReference type="SAM" id="MobiDB-lite"/>
    </source>
</evidence>
<dbReference type="STRING" id="502025.Hoch_1767"/>
<feature type="compositionally biased region" description="Low complexity" evidence="6">
    <location>
        <begin position="33"/>
        <end position="43"/>
    </location>
</feature>
<dbReference type="eggNOG" id="COG2366">
    <property type="taxonomic scope" value="Bacteria"/>
</dbReference>
<dbReference type="Gene3D" id="1.10.1400.10">
    <property type="match status" value="1"/>
</dbReference>
<feature type="signal peptide" evidence="7">
    <location>
        <begin position="1"/>
        <end position="18"/>
    </location>
</feature>
<dbReference type="KEGG" id="hoh:Hoch_1767"/>
<reference evidence="8 9" key="1">
    <citation type="journal article" date="2010" name="Stand. Genomic Sci.">
        <title>Complete genome sequence of Haliangium ochraceum type strain (SMP-2).</title>
        <authorList>
            <consortium name="US DOE Joint Genome Institute (JGI-PGF)"/>
            <person name="Ivanova N."/>
            <person name="Daum C."/>
            <person name="Lang E."/>
            <person name="Abt B."/>
            <person name="Kopitz M."/>
            <person name="Saunders E."/>
            <person name="Lapidus A."/>
            <person name="Lucas S."/>
            <person name="Glavina Del Rio T."/>
            <person name="Nolan M."/>
            <person name="Tice H."/>
            <person name="Copeland A."/>
            <person name="Cheng J.F."/>
            <person name="Chen F."/>
            <person name="Bruce D."/>
            <person name="Goodwin L."/>
            <person name="Pitluck S."/>
            <person name="Mavromatis K."/>
            <person name="Pati A."/>
            <person name="Mikhailova N."/>
            <person name="Chen A."/>
            <person name="Palaniappan K."/>
            <person name="Land M."/>
            <person name="Hauser L."/>
            <person name="Chang Y.J."/>
            <person name="Jeffries C.D."/>
            <person name="Detter J.C."/>
            <person name="Brettin T."/>
            <person name="Rohde M."/>
            <person name="Goker M."/>
            <person name="Bristow J."/>
            <person name="Markowitz V."/>
            <person name="Eisen J.A."/>
            <person name="Hugenholtz P."/>
            <person name="Kyrpides N.C."/>
            <person name="Klenk H.P."/>
        </authorList>
    </citation>
    <scope>NUCLEOTIDE SEQUENCE [LARGE SCALE GENOMIC DNA]</scope>
    <source>
        <strain evidence="9">DSM 14365 / CIP 107738 / JCM 11303 / AJ 13395 / SMP-2</strain>
    </source>
</reference>
<accession>D0LXW1</accession>
<proteinExistence type="inferred from homology"/>
<dbReference type="MEROPS" id="S45.003"/>
<protein>
    <submittedName>
        <fullName evidence="8">Penicillin amidase</fullName>
        <ecNumber evidence="8">3.5.1.11</ecNumber>
    </submittedName>
</protein>
<dbReference type="PANTHER" id="PTHR34218">
    <property type="entry name" value="PEPTIDASE S45 PENICILLIN AMIDASE"/>
    <property type="match status" value="1"/>
</dbReference>
<dbReference type="Gene3D" id="3.60.20.10">
    <property type="entry name" value="Glutamine Phosphoribosylpyrophosphate, subunit 1, domain 1"/>
    <property type="match status" value="1"/>
</dbReference>
<comment type="cofactor">
    <cofactor evidence="5">
        <name>Ca(2+)</name>
        <dbReference type="ChEBI" id="CHEBI:29108"/>
    </cofactor>
    <text evidence="5">Binds 1 Ca(2+) ion per dimer.</text>
</comment>
<comment type="similarity">
    <text evidence="1">Belongs to the peptidase S45 family.</text>
</comment>
<dbReference type="GO" id="GO:0017000">
    <property type="term" value="P:antibiotic biosynthetic process"/>
    <property type="evidence" value="ECO:0007669"/>
    <property type="project" value="InterPro"/>
</dbReference>
<gene>
    <name evidence="8" type="ordered locus">Hoch_1767</name>
</gene>
<dbReference type="GO" id="GO:0008953">
    <property type="term" value="F:penicillin amidase activity"/>
    <property type="evidence" value="ECO:0007669"/>
    <property type="project" value="UniProtKB-EC"/>
</dbReference>
<name>D0LXW1_HALO1</name>
<dbReference type="PROSITE" id="PS51257">
    <property type="entry name" value="PROKAR_LIPOPROTEIN"/>
    <property type="match status" value="1"/>
</dbReference>
<dbReference type="InterPro" id="IPR002692">
    <property type="entry name" value="S45"/>
</dbReference>
<evidence type="ECO:0000256" key="3">
    <source>
        <dbReference type="ARBA" id="ARBA00023145"/>
    </source>
</evidence>
<dbReference type="HOGENOM" id="CLU_011790_1_0_7"/>
<evidence type="ECO:0000256" key="4">
    <source>
        <dbReference type="PIRSR" id="PIRSR001227-1"/>
    </source>
</evidence>
<keyword evidence="3" id="KW-0865">Zymogen</keyword>
<dbReference type="EC" id="3.5.1.11" evidence="8"/>
<keyword evidence="9" id="KW-1185">Reference proteome</keyword>
<dbReference type="Gene3D" id="2.30.120.10">
    <property type="match status" value="1"/>
</dbReference>
<dbReference type="AlphaFoldDB" id="D0LXW1"/>
<dbReference type="PIRSF" id="PIRSF001227">
    <property type="entry name" value="Pen_acylase"/>
    <property type="match status" value="1"/>
</dbReference>
<dbReference type="InterPro" id="IPR043147">
    <property type="entry name" value="Penicillin_amidase_A-knob"/>
</dbReference>
<dbReference type="InterPro" id="IPR023343">
    <property type="entry name" value="Penicillin_amidase_dom1"/>
</dbReference>
<evidence type="ECO:0000256" key="2">
    <source>
        <dbReference type="ARBA" id="ARBA00022801"/>
    </source>
</evidence>
<dbReference type="Gene3D" id="1.10.439.10">
    <property type="entry name" value="Penicillin Amidohydrolase, domain 1"/>
    <property type="match status" value="1"/>
</dbReference>
<dbReference type="GO" id="GO:0046872">
    <property type="term" value="F:metal ion binding"/>
    <property type="evidence" value="ECO:0007669"/>
    <property type="project" value="UniProtKB-KW"/>
</dbReference>
<dbReference type="PANTHER" id="PTHR34218:SF4">
    <property type="entry name" value="ACYL-HOMOSERINE LACTONE ACYLASE QUIP"/>
    <property type="match status" value="1"/>
</dbReference>
<feature type="active site" description="Nucleophile" evidence="4">
    <location>
        <position position="322"/>
    </location>
</feature>
<keyword evidence="5" id="KW-0106">Calcium</keyword>